<keyword evidence="5 6" id="KW-0472">Membrane</keyword>
<feature type="transmembrane region" description="Helical" evidence="6">
    <location>
        <begin position="189"/>
        <end position="209"/>
    </location>
</feature>
<dbReference type="GO" id="GO:0005886">
    <property type="term" value="C:plasma membrane"/>
    <property type="evidence" value="ECO:0007669"/>
    <property type="project" value="TreeGrafter"/>
</dbReference>
<feature type="transmembrane region" description="Helical" evidence="6">
    <location>
        <begin position="157"/>
        <end position="177"/>
    </location>
</feature>
<keyword evidence="4 6" id="KW-1133">Transmembrane helix</keyword>
<evidence type="ECO:0000259" key="7">
    <source>
        <dbReference type="Pfam" id="PF01545"/>
    </source>
</evidence>
<comment type="subcellular location">
    <subcellularLocation>
        <location evidence="1">Membrane</location>
        <topology evidence="1">Multi-pass membrane protein</topology>
    </subcellularLocation>
</comment>
<protein>
    <submittedName>
        <fullName evidence="8">Cation transporter</fullName>
    </submittedName>
</protein>
<feature type="transmembrane region" description="Helical" evidence="6">
    <location>
        <begin position="79"/>
        <end position="100"/>
    </location>
</feature>
<feature type="transmembrane region" description="Helical" evidence="6">
    <location>
        <begin position="120"/>
        <end position="137"/>
    </location>
</feature>
<evidence type="ECO:0000256" key="1">
    <source>
        <dbReference type="ARBA" id="ARBA00004141"/>
    </source>
</evidence>
<evidence type="ECO:0000256" key="5">
    <source>
        <dbReference type="ARBA" id="ARBA00023136"/>
    </source>
</evidence>
<reference evidence="8" key="1">
    <citation type="journal article" date="2021" name="PeerJ">
        <title>Extensive microbial diversity within the chicken gut microbiome revealed by metagenomics and culture.</title>
        <authorList>
            <person name="Gilroy R."/>
            <person name="Ravi A."/>
            <person name="Getino M."/>
            <person name="Pursley I."/>
            <person name="Horton D.L."/>
            <person name="Alikhan N.F."/>
            <person name="Baker D."/>
            <person name="Gharbi K."/>
            <person name="Hall N."/>
            <person name="Watson M."/>
            <person name="Adriaenssens E.M."/>
            <person name="Foster-Nyarko E."/>
            <person name="Jarju S."/>
            <person name="Secka A."/>
            <person name="Antonio M."/>
            <person name="Oren A."/>
            <person name="Chaudhuri R.R."/>
            <person name="La Ragione R."/>
            <person name="Hildebrand F."/>
            <person name="Pallen M.J."/>
        </authorList>
    </citation>
    <scope>NUCLEOTIDE SEQUENCE</scope>
    <source>
        <strain evidence="8">ChiHejej3B27-3195</strain>
    </source>
</reference>
<feature type="transmembrane region" description="Helical" evidence="6">
    <location>
        <begin position="7"/>
        <end position="28"/>
    </location>
</feature>
<proteinExistence type="predicted"/>
<organism evidence="8 9">
    <name type="scientific">Candidatus Nesterenkonia stercoripullorum</name>
    <dbReference type="NCBI Taxonomy" id="2838701"/>
    <lineage>
        <taxon>Bacteria</taxon>
        <taxon>Bacillati</taxon>
        <taxon>Actinomycetota</taxon>
        <taxon>Actinomycetes</taxon>
        <taxon>Micrococcales</taxon>
        <taxon>Micrococcaceae</taxon>
        <taxon>Nesterenkonia</taxon>
    </lineage>
</organism>
<sequence length="312" mass="33659">MRTEQQALRASLVALLVLSGLGISFGLWSGSSAIIFDGVFSLVDAVMSVVSIVVSGLIIRSTANRLPDRVQRRFTMGFWHFEPIVLAVNALLMMSVAAYALTESVAALLSGGRDVEFGPAVAYAAIVLVLTMTIGILEHRANRSIGSALVAIDVKGWLMAGGVTGALLVAFGVGFLIDGTRFDHLMPYVDPAILAIVATVLIPVPIATLRKAVGEIALVTPAALQNDAETIASDTVRDEGFRSASVHVSQTGRARQVEIVFYVPTGWPARPLEDWDRIRGKIEQRLGEDPHDWIMISFTTTPERHRAQRTES</sequence>
<feature type="domain" description="Cation efflux protein transmembrane" evidence="7">
    <location>
        <begin position="9"/>
        <end position="215"/>
    </location>
</feature>
<name>A0A9D1USQ8_9MICC</name>
<dbReference type="GO" id="GO:0015086">
    <property type="term" value="F:cadmium ion transmembrane transporter activity"/>
    <property type="evidence" value="ECO:0007669"/>
    <property type="project" value="TreeGrafter"/>
</dbReference>
<dbReference type="Gene3D" id="1.20.1510.10">
    <property type="entry name" value="Cation efflux protein transmembrane domain"/>
    <property type="match status" value="1"/>
</dbReference>
<feature type="transmembrane region" description="Helical" evidence="6">
    <location>
        <begin position="34"/>
        <end position="59"/>
    </location>
</feature>
<dbReference type="Pfam" id="PF01545">
    <property type="entry name" value="Cation_efflux"/>
    <property type="match status" value="1"/>
</dbReference>
<reference evidence="8" key="2">
    <citation type="submission" date="2021-04" db="EMBL/GenBank/DDBJ databases">
        <authorList>
            <person name="Gilroy R."/>
        </authorList>
    </citation>
    <scope>NUCLEOTIDE SEQUENCE</scope>
    <source>
        <strain evidence="8">ChiHejej3B27-3195</strain>
    </source>
</reference>
<dbReference type="InterPro" id="IPR058533">
    <property type="entry name" value="Cation_efflux_TM"/>
</dbReference>
<accession>A0A9D1USQ8</accession>
<dbReference type="PANTHER" id="PTHR43840">
    <property type="entry name" value="MITOCHONDRIAL METAL TRANSPORTER 1-RELATED"/>
    <property type="match status" value="1"/>
</dbReference>
<evidence type="ECO:0000256" key="3">
    <source>
        <dbReference type="ARBA" id="ARBA00022692"/>
    </source>
</evidence>
<dbReference type="EMBL" id="DXGD01000225">
    <property type="protein sequence ID" value="HIW99704.1"/>
    <property type="molecule type" value="Genomic_DNA"/>
</dbReference>
<keyword evidence="2" id="KW-0813">Transport</keyword>
<evidence type="ECO:0000256" key="2">
    <source>
        <dbReference type="ARBA" id="ARBA00022448"/>
    </source>
</evidence>
<dbReference type="GO" id="GO:0015341">
    <property type="term" value="F:zinc efflux antiporter activity"/>
    <property type="evidence" value="ECO:0007669"/>
    <property type="project" value="TreeGrafter"/>
</dbReference>
<keyword evidence="3 6" id="KW-0812">Transmembrane</keyword>
<dbReference type="InterPro" id="IPR027469">
    <property type="entry name" value="Cation_efflux_TMD_sf"/>
</dbReference>
<comment type="caution">
    <text evidence="8">The sequence shown here is derived from an EMBL/GenBank/DDBJ whole genome shotgun (WGS) entry which is preliminary data.</text>
</comment>
<dbReference type="SUPFAM" id="SSF161111">
    <property type="entry name" value="Cation efflux protein transmembrane domain-like"/>
    <property type="match status" value="1"/>
</dbReference>
<evidence type="ECO:0000313" key="8">
    <source>
        <dbReference type="EMBL" id="HIW99704.1"/>
    </source>
</evidence>
<evidence type="ECO:0000313" key="9">
    <source>
        <dbReference type="Proteomes" id="UP000824151"/>
    </source>
</evidence>
<dbReference type="PANTHER" id="PTHR43840:SF15">
    <property type="entry name" value="MITOCHONDRIAL METAL TRANSPORTER 1-RELATED"/>
    <property type="match status" value="1"/>
</dbReference>
<dbReference type="Proteomes" id="UP000824151">
    <property type="component" value="Unassembled WGS sequence"/>
</dbReference>
<dbReference type="AlphaFoldDB" id="A0A9D1USQ8"/>
<dbReference type="GO" id="GO:0006882">
    <property type="term" value="P:intracellular zinc ion homeostasis"/>
    <property type="evidence" value="ECO:0007669"/>
    <property type="project" value="TreeGrafter"/>
</dbReference>
<dbReference type="GO" id="GO:0015093">
    <property type="term" value="F:ferrous iron transmembrane transporter activity"/>
    <property type="evidence" value="ECO:0007669"/>
    <property type="project" value="TreeGrafter"/>
</dbReference>
<evidence type="ECO:0000256" key="4">
    <source>
        <dbReference type="ARBA" id="ARBA00022989"/>
    </source>
</evidence>
<gene>
    <name evidence="8" type="ORF">H9871_06135</name>
</gene>
<dbReference type="InterPro" id="IPR050291">
    <property type="entry name" value="CDF_Transporter"/>
</dbReference>
<evidence type="ECO:0000256" key="6">
    <source>
        <dbReference type="SAM" id="Phobius"/>
    </source>
</evidence>